<name>A0A2V1ARB2_9ASCO</name>
<feature type="region of interest" description="Disordered" evidence="1">
    <location>
        <begin position="1"/>
        <end position="24"/>
    </location>
</feature>
<proteinExistence type="predicted"/>
<evidence type="ECO:0000256" key="1">
    <source>
        <dbReference type="SAM" id="MobiDB-lite"/>
    </source>
</evidence>
<dbReference type="STRING" id="45357.A0A2V1ARB2"/>
<organism evidence="2 3">
    <name type="scientific">Candidozyma haemuli</name>
    <dbReference type="NCBI Taxonomy" id="45357"/>
    <lineage>
        <taxon>Eukaryota</taxon>
        <taxon>Fungi</taxon>
        <taxon>Dikarya</taxon>
        <taxon>Ascomycota</taxon>
        <taxon>Saccharomycotina</taxon>
        <taxon>Pichiomycetes</taxon>
        <taxon>Metschnikowiaceae</taxon>
        <taxon>Candidozyma</taxon>
    </lineage>
</organism>
<reference evidence="2 3" key="1">
    <citation type="submission" date="2017-12" db="EMBL/GenBank/DDBJ databases">
        <title>Genome Sequence of a Multidrug-Resistant Candida haemulonii Isolate from a Patient with Chronic Leg Ulcers in Israel.</title>
        <authorList>
            <person name="Chow N.A."/>
            <person name="Gade L."/>
            <person name="Batra D."/>
            <person name="Rowe L.A."/>
            <person name="Ben-Ami R."/>
            <person name="Loparev V.N."/>
            <person name="Litvintseva A.P."/>
        </authorList>
    </citation>
    <scope>NUCLEOTIDE SEQUENCE [LARGE SCALE GENOMIC DNA]</scope>
    <source>
        <strain evidence="2 3">B11899</strain>
    </source>
</reference>
<dbReference type="OrthoDB" id="2684236at2759"/>
<feature type="region of interest" description="Disordered" evidence="1">
    <location>
        <begin position="277"/>
        <end position="303"/>
    </location>
</feature>
<dbReference type="AlphaFoldDB" id="A0A2V1ARB2"/>
<dbReference type="VEuPathDB" id="FungiDB:CXQ85_003337"/>
<sequence>MNLDQTPPTVFSNTNSSYTPSVNSLSSASSDQSFRRLFSLPNGSSSPLGTHFSQPNVPSLFATNSDTPTVEDTLAVLKLWKAVSVLKSNVCINNPTIWPVFVAWALRRFALFASALAASEDKALHVLPPLDVAWVWHSLLMAPEACYAMFARSGMAQFLDVSFPLKPIADAIDQSFNYVPDSLAMHNFNALLAGYGNGYSLSYDFSDFDPSMALPIYCPVSKNFLASASLAHFVCSSFSVRCQEGIVSHHSLARRQSDADYTSVTKPIDWPAFYSPGTPEESSSPSSPTTSISSSSTPVSSSKSYSFESAAPLLHLTIEDDCLQISGDWIDHLVLSPVQNMVDAENWLFHPQLPSMLKSAVERYKAFWKIVPRNPTGSVPVPTLDIRLVWYAHMGRFNDYANFSVFNSKRILVPPKTGVQSTKDFDKTASLFRKRFHVPYCPCGHLDGSPAYARDSCALSCYRHVYDLLAPCYD</sequence>
<evidence type="ECO:0000313" key="3">
    <source>
        <dbReference type="Proteomes" id="UP000244309"/>
    </source>
</evidence>
<keyword evidence="3" id="KW-1185">Reference proteome</keyword>
<protein>
    <submittedName>
        <fullName evidence="2">Uncharacterized protein</fullName>
    </submittedName>
</protein>
<dbReference type="GeneID" id="37008668"/>
<dbReference type="Proteomes" id="UP000244309">
    <property type="component" value="Unassembled WGS sequence"/>
</dbReference>
<dbReference type="Pfam" id="PF07173">
    <property type="entry name" value="GRDP-like"/>
    <property type="match status" value="1"/>
</dbReference>
<dbReference type="PANTHER" id="PTHR34365:SF7">
    <property type="entry name" value="GLYCINE-RICH DOMAIN-CONTAINING PROTEIN 1"/>
    <property type="match status" value="1"/>
</dbReference>
<dbReference type="EMBL" id="PKFO01000002">
    <property type="protein sequence ID" value="PVH19491.1"/>
    <property type="molecule type" value="Genomic_DNA"/>
</dbReference>
<dbReference type="InterPro" id="IPR009836">
    <property type="entry name" value="GRDP-like"/>
</dbReference>
<dbReference type="PANTHER" id="PTHR34365">
    <property type="entry name" value="ENOLASE (DUF1399)"/>
    <property type="match status" value="1"/>
</dbReference>
<accession>A0A2V1ARB2</accession>
<comment type="caution">
    <text evidence="2">The sequence shown here is derived from an EMBL/GenBank/DDBJ whole genome shotgun (WGS) entry which is preliminary data.</text>
</comment>
<dbReference type="RefSeq" id="XP_025340431.1">
    <property type="nucleotide sequence ID" value="XM_025486983.1"/>
</dbReference>
<gene>
    <name evidence="2" type="ORF">CXQ85_003337</name>
</gene>
<evidence type="ECO:0000313" key="2">
    <source>
        <dbReference type="EMBL" id="PVH19491.1"/>
    </source>
</evidence>